<organism evidence="1">
    <name type="scientific">Caldiarchaeum subterraneum</name>
    <dbReference type="NCBI Taxonomy" id="311458"/>
    <lineage>
        <taxon>Archaea</taxon>
        <taxon>Nitrososphaerota</taxon>
        <taxon>Candidatus Caldarchaeales</taxon>
        <taxon>Candidatus Caldarchaeaceae</taxon>
        <taxon>Candidatus Caldarchaeum</taxon>
    </lineage>
</organism>
<proteinExistence type="predicted"/>
<dbReference type="AlphaFoldDB" id="E6NBK2"/>
<protein>
    <submittedName>
        <fullName evidence="1">Uncharacterized protein</fullName>
    </submittedName>
</protein>
<dbReference type="EMBL" id="AP011900">
    <property type="protein sequence ID" value="BAJ49708.1"/>
    <property type="molecule type" value="Genomic_DNA"/>
</dbReference>
<reference evidence="1" key="1">
    <citation type="journal article" date="2005" name="Environ. Microbiol.">
        <title>Genetic and functional properties of uncultivated thermophilic crenarchaeotes from a subsurface gold mine as revealed by analysis of genome fragments.</title>
        <authorList>
            <person name="Nunoura T."/>
            <person name="Hirayama H."/>
            <person name="Takami H."/>
            <person name="Oida H."/>
            <person name="Nishi S."/>
            <person name="Shimamura S."/>
            <person name="Suzuki Y."/>
            <person name="Inagaki F."/>
            <person name="Takai K."/>
            <person name="Nealson K.H."/>
            <person name="Horikoshi K."/>
        </authorList>
    </citation>
    <scope>NUCLEOTIDE SEQUENCE</scope>
</reference>
<evidence type="ECO:0000313" key="1">
    <source>
        <dbReference type="EMBL" id="BAJ49708.1"/>
    </source>
</evidence>
<sequence length="180" mass="20120">MFVTNAYIGRSVEVSGKVTVLSYAEKLEKAQSFEDVYRLVKQLVLERYGLRRGGMGLILADLPPHIAAYHEIGSNAIVVNQAMLNAVYSATKSRQMVNSYLFVVLLHEYLHALGFDEKQTRELVREAVSSALPYDHVATKIASTSIYDALPELRKIVIQPTLSKPVLIKDFDTDNLSYIG</sequence>
<accession>E6NBK2</accession>
<reference evidence="1" key="2">
    <citation type="journal article" date="2011" name="Nucleic Acids Res.">
        <title>Insights into the evolution of Archaea and eukaryotic protein modifier systems revealed by the genome of a novel archaeal group.</title>
        <authorList>
            <person name="Nunoura T."/>
            <person name="Takaki Y."/>
            <person name="Kakuta J."/>
            <person name="Nishi S."/>
            <person name="Sugahara J."/>
            <person name="Kazama H."/>
            <person name="Chee G."/>
            <person name="Hattori M."/>
            <person name="Kanai A."/>
            <person name="Atomi H."/>
            <person name="Takai K."/>
            <person name="Takami H."/>
        </authorList>
    </citation>
    <scope>NUCLEOTIDE SEQUENCE</scope>
</reference>
<name>E6NBK2_CALS0</name>
<gene>
    <name evidence="1" type="ORF">HGMM_F28H09C10</name>
</gene>